<feature type="compositionally biased region" description="Basic and acidic residues" evidence="1">
    <location>
        <begin position="208"/>
        <end position="233"/>
    </location>
</feature>
<organism evidence="2 3">
    <name type="scientific">Triangularia verruculosa</name>
    <dbReference type="NCBI Taxonomy" id="2587418"/>
    <lineage>
        <taxon>Eukaryota</taxon>
        <taxon>Fungi</taxon>
        <taxon>Dikarya</taxon>
        <taxon>Ascomycota</taxon>
        <taxon>Pezizomycotina</taxon>
        <taxon>Sordariomycetes</taxon>
        <taxon>Sordariomycetidae</taxon>
        <taxon>Sordariales</taxon>
        <taxon>Podosporaceae</taxon>
        <taxon>Triangularia</taxon>
    </lineage>
</organism>
<feature type="region of interest" description="Disordered" evidence="1">
    <location>
        <begin position="37"/>
        <end position="169"/>
    </location>
</feature>
<accession>A0AAN7AP19</accession>
<proteinExistence type="predicted"/>
<sequence length="307" mass="34678">MSKPLEWTIPISPGVTNTLPIPALGVAVLPSTIRIIAAPSPRPPQSSETEAKSQRDTLGTIDGPSDTKSSGWRGPNPQIPSDVSLGPVRAHSISALTNNSTEMQTSRADRHRSRSSTRDRHQQWRDRSPIHHGSAGTRLSGTESSSQSRPRSRSVRTSSTDSDRARHSQLADLDEKIAKLELVLREEKNCMRNLEREAGIVPARRPLKELEQKKEMSRSRRRPLEDKLQDLAKKRSQLLSQINRQEGESVRRNNREATSPRLTSQRREELKDTFSSSRTRDLAMSQDADRQKWSRNYEDELLANLPY</sequence>
<gene>
    <name evidence="2" type="ORF">QBC40DRAFT_258560</name>
</gene>
<reference evidence="2" key="2">
    <citation type="submission" date="2023-05" db="EMBL/GenBank/DDBJ databases">
        <authorList>
            <consortium name="Lawrence Berkeley National Laboratory"/>
            <person name="Steindorff A."/>
            <person name="Hensen N."/>
            <person name="Bonometti L."/>
            <person name="Westerberg I."/>
            <person name="Brannstrom I.O."/>
            <person name="Guillou S."/>
            <person name="Cros-Aarteil S."/>
            <person name="Calhoun S."/>
            <person name="Haridas S."/>
            <person name="Kuo A."/>
            <person name="Mondo S."/>
            <person name="Pangilinan J."/>
            <person name="Riley R."/>
            <person name="Labutti K."/>
            <person name="Andreopoulos B."/>
            <person name="Lipzen A."/>
            <person name="Chen C."/>
            <person name="Yanf M."/>
            <person name="Daum C."/>
            <person name="Ng V."/>
            <person name="Clum A."/>
            <person name="Ohm R."/>
            <person name="Martin F."/>
            <person name="Silar P."/>
            <person name="Natvig D."/>
            <person name="Lalanne C."/>
            <person name="Gautier V."/>
            <person name="Ament-Velasquez S.L."/>
            <person name="Kruys A."/>
            <person name="Hutchinson M.I."/>
            <person name="Powell A.J."/>
            <person name="Barry K."/>
            <person name="Miller A.N."/>
            <person name="Grigoriev I.V."/>
            <person name="Debuchy R."/>
            <person name="Gladieux P."/>
            <person name="Thoren M.H."/>
            <person name="Johannesson H."/>
        </authorList>
    </citation>
    <scope>NUCLEOTIDE SEQUENCE</scope>
    <source>
        <strain evidence="2">CBS 315.58</strain>
    </source>
</reference>
<reference evidence="2" key="1">
    <citation type="journal article" date="2023" name="Mol. Phylogenet. Evol.">
        <title>Genome-scale phylogeny and comparative genomics of the fungal order Sordariales.</title>
        <authorList>
            <person name="Hensen N."/>
            <person name="Bonometti L."/>
            <person name="Westerberg I."/>
            <person name="Brannstrom I.O."/>
            <person name="Guillou S."/>
            <person name="Cros-Aarteil S."/>
            <person name="Calhoun S."/>
            <person name="Haridas S."/>
            <person name="Kuo A."/>
            <person name="Mondo S."/>
            <person name="Pangilinan J."/>
            <person name="Riley R."/>
            <person name="LaButti K."/>
            <person name="Andreopoulos B."/>
            <person name="Lipzen A."/>
            <person name="Chen C."/>
            <person name="Yan M."/>
            <person name="Daum C."/>
            <person name="Ng V."/>
            <person name="Clum A."/>
            <person name="Steindorff A."/>
            <person name="Ohm R.A."/>
            <person name="Martin F."/>
            <person name="Silar P."/>
            <person name="Natvig D.O."/>
            <person name="Lalanne C."/>
            <person name="Gautier V."/>
            <person name="Ament-Velasquez S.L."/>
            <person name="Kruys A."/>
            <person name="Hutchinson M.I."/>
            <person name="Powell A.J."/>
            <person name="Barry K."/>
            <person name="Miller A.N."/>
            <person name="Grigoriev I.V."/>
            <person name="Debuchy R."/>
            <person name="Gladieux P."/>
            <person name="Hiltunen Thoren M."/>
            <person name="Johannesson H."/>
        </authorList>
    </citation>
    <scope>NUCLEOTIDE SEQUENCE</scope>
    <source>
        <strain evidence="2">CBS 315.58</strain>
    </source>
</reference>
<keyword evidence="3" id="KW-1185">Reference proteome</keyword>
<dbReference type="EMBL" id="MU863999">
    <property type="protein sequence ID" value="KAK4195891.1"/>
    <property type="molecule type" value="Genomic_DNA"/>
</dbReference>
<dbReference type="Proteomes" id="UP001303160">
    <property type="component" value="Unassembled WGS sequence"/>
</dbReference>
<feature type="region of interest" description="Disordered" evidence="1">
    <location>
        <begin position="208"/>
        <end position="296"/>
    </location>
</feature>
<evidence type="ECO:0000313" key="2">
    <source>
        <dbReference type="EMBL" id="KAK4195891.1"/>
    </source>
</evidence>
<comment type="caution">
    <text evidence="2">The sequence shown here is derived from an EMBL/GenBank/DDBJ whole genome shotgun (WGS) entry which is preliminary data.</text>
</comment>
<feature type="compositionally biased region" description="Low complexity" evidence="1">
    <location>
        <begin position="140"/>
        <end position="160"/>
    </location>
</feature>
<evidence type="ECO:0000313" key="3">
    <source>
        <dbReference type="Proteomes" id="UP001303160"/>
    </source>
</evidence>
<feature type="compositionally biased region" description="Basic and acidic residues" evidence="1">
    <location>
        <begin position="116"/>
        <end position="129"/>
    </location>
</feature>
<name>A0AAN7AP19_9PEZI</name>
<protein>
    <submittedName>
        <fullName evidence="2">Uncharacterized protein</fullName>
    </submittedName>
</protein>
<feature type="compositionally biased region" description="Basic and acidic residues" evidence="1">
    <location>
        <begin position="245"/>
        <end position="255"/>
    </location>
</feature>
<feature type="compositionally biased region" description="Basic and acidic residues" evidence="1">
    <location>
        <begin position="287"/>
        <end position="296"/>
    </location>
</feature>
<feature type="compositionally biased region" description="Polar residues" evidence="1">
    <location>
        <begin position="94"/>
        <end position="104"/>
    </location>
</feature>
<dbReference type="AlphaFoldDB" id="A0AAN7AP19"/>
<evidence type="ECO:0000256" key="1">
    <source>
        <dbReference type="SAM" id="MobiDB-lite"/>
    </source>
</evidence>